<dbReference type="AlphaFoldDB" id="A0AAD0FKR5"/>
<dbReference type="InterPro" id="IPR001296">
    <property type="entry name" value="Glyco_trans_1"/>
</dbReference>
<dbReference type="Pfam" id="PF00534">
    <property type="entry name" value="Glycos_transf_1"/>
    <property type="match status" value="1"/>
</dbReference>
<gene>
    <name evidence="3" type="ORF">SmaCSM2_02680</name>
</gene>
<dbReference type="GO" id="GO:0009103">
    <property type="term" value="P:lipopolysaccharide biosynthetic process"/>
    <property type="evidence" value="ECO:0007669"/>
    <property type="project" value="TreeGrafter"/>
</dbReference>
<dbReference type="SUPFAM" id="SSF53756">
    <property type="entry name" value="UDP-Glycosyltransferase/glycogen phosphorylase"/>
    <property type="match status" value="1"/>
</dbReference>
<name>A0AAD0FKR5_STEMA</name>
<evidence type="ECO:0000256" key="1">
    <source>
        <dbReference type="ARBA" id="ARBA00022679"/>
    </source>
</evidence>
<dbReference type="EMBL" id="CP025298">
    <property type="protein sequence ID" value="AUI06140.1"/>
    <property type="molecule type" value="Genomic_DNA"/>
</dbReference>
<dbReference type="PANTHER" id="PTHR46401:SF2">
    <property type="entry name" value="GLYCOSYLTRANSFERASE WBBK-RELATED"/>
    <property type="match status" value="1"/>
</dbReference>
<keyword evidence="1 3" id="KW-0808">Transferase</keyword>
<evidence type="ECO:0000259" key="2">
    <source>
        <dbReference type="Pfam" id="PF00534"/>
    </source>
</evidence>
<accession>A0AAD0FKR5</accession>
<dbReference type="Gene3D" id="3.40.50.2000">
    <property type="entry name" value="Glycogen Phosphorylase B"/>
    <property type="match status" value="1"/>
</dbReference>
<organism evidence="3 4">
    <name type="scientific">Stenotrophomonas maltophilia</name>
    <name type="common">Pseudomonas maltophilia</name>
    <name type="synonym">Xanthomonas maltophilia</name>
    <dbReference type="NCBI Taxonomy" id="40324"/>
    <lineage>
        <taxon>Bacteria</taxon>
        <taxon>Pseudomonadati</taxon>
        <taxon>Pseudomonadota</taxon>
        <taxon>Gammaproteobacteria</taxon>
        <taxon>Lysobacterales</taxon>
        <taxon>Lysobacteraceae</taxon>
        <taxon>Stenotrophomonas</taxon>
        <taxon>Stenotrophomonas maltophilia group</taxon>
    </lineage>
</organism>
<reference evidence="3 4" key="1">
    <citation type="submission" date="2017-12" db="EMBL/GenBank/DDBJ databases">
        <title>Complete Genome Sequence of Stenotrophomonas maltophilia CSM2.</title>
        <authorList>
            <person name="Castro-Jaimes S."/>
            <person name="Lopez-Leal G."/>
            <person name="Barberena Jonas C."/>
            <person name="Bustos P."/>
            <person name="Perez-Oseguera A."/>
            <person name="Cevallos M.A."/>
        </authorList>
    </citation>
    <scope>NUCLEOTIDE SEQUENCE [LARGE SCALE GENOMIC DNA]</scope>
    <source>
        <strain evidence="3 4">CSM2</strain>
    </source>
</reference>
<proteinExistence type="predicted"/>
<protein>
    <submittedName>
        <fullName evidence="3">Glycosyl transferase</fullName>
    </submittedName>
</protein>
<evidence type="ECO:0000313" key="4">
    <source>
        <dbReference type="Proteomes" id="UP000234414"/>
    </source>
</evidence>
<dbReference type="Proteomes" id="UP000234414">
    <property type="component" value="Chromosome"/>
</dbReference>
<evidence type="ECO:0000313" key="3">
    <source>
        <dbReference type="EMBL" id="AUI06140.1"/>
    </source>
</evidence>
<dbReference type="PANTHER" id="PTHR46401">
    <property type="entry name" value="GLYCOSYLTRANSFERASE WBBK-RELATED"/>
    <property type="match status" value="1"/>
</dbReference>
<sequence length="645" mass="69956">MDEPCAVVTLAAITGSPRDWLDSVRSLENLHDSNGCFIAAWDNVNAERCFKGAKAQLMPTWTLSAGMAVVLEQHPGLEAVLVAGSPVAVPPALLQRALAWMRDDPRIASVSFLSNAAGTLSFPYRNSPTPYGIGGMDEAAVCERLRQTLPDSGPVSLQVPVGPVVLVNASVLRALGGLDDQRDNLVSLSLAEFGLRSARRGFRHVLDAGSYVTAQWTGTGAPVEATEDPASRASLHAADASFPALHDELRASAKSPLAIALDVARSKVQGLRILIDGSCLGPMEMGTQVQTLALVRALLRREDVSRVILAVPHGHLPVYAADLMLQPKVNLCNAANLRFEGADEVDILHRPFQPDSLIPWDRWRQLAKRTVVTLQDLIAYRIGSYHDSGERWLQYRGNIETASRNADAIIAISADTRDSLVEERLPIDLQRIHIAKNGGDHLADTDVEQIPAELVARGMAAMPFLLVLGASYSHKNRDLAIRTWNTLRKRGHAIGLVLAGAVVAKGSSRQEEALARRTSDEDALLVLPDVSSATRNWLLRHAAIVLYPTSAEGFGLVPFEAAAMGTPTAHVNFGPLRELIDSPELPRDWDPEHMADYCQQLLEDPQQGTRNIRHILASGAPLTWDATATDLVHAYRQILAGAPRH</sequence>
<feature type="domain" description="Glycosyl transferase family 1" evidence="2">
    <location>
        <begin position="463"/>
        <end position="607"/>
    </location>
</feature>
<dbReference type="GO" id="GO:0016757">
    <property type="term" value="F:glycosyltransferase activity"/>
    <property type="evidence" value="ECO:0007669"/>
    <property type="project" value="InterPro"/>
</dbReference>